<accession>A0ACB8VHM4</accession>
<feature type="non-terminal residue" evidence="1">
    <location>
        <position position="703"/>
    </location>
</feature>
<reference evidence="1" key="1">
    <citation type="submission" date="2022-04" db="EMBL/GenBank/DDBJ databases">
        <title>Jade perch genome.</title>
        <authorList>
            <person name="Chao B."/>
        </authorList>
    </citation>
    <scope>NUCLEOTIDE SEQUENCE</scope>
    <source>
        <strain evidence="1">CB-2022</strain>
    </source>
</reference>
<evidence type="ECO:0000313" key="2">
    <source>
        <dbReference type="Proteomes" id="UP000831701"/>
    </source>
</evidence>
<comment type="caution">
    <text evidence="1">The sequence shown here is derived from an EMBL/GenBank/DDBJ whole genome shotgun (WGS) entry which is preliminary data.</text>
</comment>
<dbReference type="Proteomes" id="UP000831701">
    <property type="component" value="Chromosome 21"/>
</dbReference>
<protein>
    <submittedName>
        <fullName evidence="1">Uncharacterized protein</fullName>
    </submittedName>
</protein>
<sequence length="703" mass="80016">MVLDRKRVACPLRMGGEVLPQVEEFKYLWVLFTSEGKMECKIDRRIGAAFAVDYAVGVPDRFGEEGAESKGMKLSIYYFTYAPTLTYGHELWVMTERTRSCGYKQSKEMSFLCRGGWRSLRDRVRSSVTREELGVEPPLLLHIERSQLRWLGHLYRMPPGRMRHVPPGGDPGKTQDTLGRICLSAGLATPRNPAGRAGGSVWDIRQVLLLNTSTSTHPNLSSVVGESLRLTGLIRPPSSTVGAGFFFVAKKDGSMHPCIYYSLLNETVKNRIREGDERKSSFNNVLRDFLNLAEKCEFHVRSADQVFCRLKGMFSSALILTIPDPQRQFVVEVDASNDGLGAVLSQHLAKYNKLYPCTFLSRKSSPAEKIWCQACVWRQPGEEYKDKCVLPLMVWGYMSAEAGIAIEELQFTEGTMNANMYCDILKQSMIPSLRKLGRRALFQHDNDPKHTSKTTTALLKKLRVKVLDWPSMSPDLNPIEQLWGILKRKLEERKVSNIHQLRDVVMEEWKRIPVATCEALVNSMLKRVKAVLENNGGHTKVLTLWAQFGHFHLGGNDCEYRKVIVDWRELNHLQVNTSKEMVIDFSRKPSSNIAPVNIQGLDIERVRTYKYLGVHLNNKLDWTDNTDSLYKKGQSRLYMLRRLGSFGVCRPLLRTFYETVVASVVSYAMVCWGGGCSERDKKRLNRLIKRASSVWLVPPGLHR</sequence>
<dbReference type="EMBL" id="CM041551">
    <property type="protein sequence ID" value="KAI3355034.1"/>
    <property type="molecule type" value="Genomic_DNA"/>
</dbReference>
<keyword evidence="2" id="KW-1185">Reference proteome</keyword>
<name>A0ACB8VHM4_9TELE</name>
<organism evidence="1 2">
    <name type="scientific">Scortum barcoo</name>
    <name type="common">barcoo grunter</name>
    <dbReference type="NCBI Taxonomy" id="214431"/>
    <lineage>
        <taxon>Eukaryota</taxon>
        <taxon>Metazoa</taxon>
        <taxon>Chordata</taxon>
        <taxon>Craniata</taxon>
        <taxon>Vertebrata</taxon>
        <taxon>Euteleostomi</taxon>
        <taxon>Actinopterygii</taxon>
        <taxon>Neopterygii</taxon>
        <taxon>Teleostei</taxon>
        <taxon>Neoteleostei</taxon>
        <taxon>Acanthomorphata</taxon>
        <taxon>Eupercaria</taxon>
        <taxon>Centrarchiformes</taxon>
        <taxon>Terapontoidei</taxon>
        <taxon>Terapontidae</taxon>
        <taxon>Scortum</taxon>
    </lineage>
</organism>
<gene>
    <name evidence="1" type="ORF">L3Q82_017853</name>
</gene>
<proteinExistence type="predicted"/>
<evidence type="ECO:0000313" key="1">
    <source>
        <dbReference type="EMBL" id="KAI3355034.1"/>
    </source>
</evidence>